<proteinExistence type="predicted"/>
<geneLocation type="plasmid" evidence="1">
    <name>pSM135B_Rh02</name>
</geneLocation>
<keyword evidence="1" id="KW-0614">Plasmid</keyword>
<dbReference type="EMBL" id="SIOP01000003">
    <property type="protein sequence ID" value="TAY44058.1"/>
    <property type="molecule type" value="Genomic_DNA"/>
</dbReference>
<dbReference type="AlphaFoldDB" id="A0A7M3DLQ6"/>
<organism evidence="1 2">
    <name type="scientific">Rhizobium leguminosarum</name>
    <dbReference type="NCBI Taxonomy" id="384"/>
    <lineage>
        <taxon>Bacteria</taxon>
        <taxon>Pseudomonadati</taxon>
        <taxon>Pseudomonadota</taxon>
        <taxon>Alphaproteobacteria</taxon>
        <taxon>Hyphomicrobiales</taxon>
        <taxon>Rhizobiaceae</taxon>
        <taxon>Rhizobium/Agrobacterium group</taxon>
        <taxon>Rhizobium</taxon>
    </lineage>
</organism>
<reference evidence="1 2" key="1">
    <citation type="submission" date="2019-02" db="EMBL/GenBank/DDBJ databases">
        <title>The genomic architecture of introgression among sibling species of bacteria.</title>
        <authorList>
            <person name="Cavassim M.I.A."/>
            <person name="Moeskjaer S."/>
            <person name="Moslemi C."/>
            <person name="Fields B."/>
            <person name="Bachmann A."/>
            <person name="Vilhjalmsson B."/>
            <person name="Schierup M.H."/>
            <person name="Young J.P.W."/>
            <person name="Andersen S.U."/>
        </authorList>
    </citation>
    <scope>NUCLEOTIDE SEQUENCE [LARGE SCALE GENOMIC DNA]</scope>
    <source>
        <strain evidence="1 2">SM135B</strain>
        <plasmid evidence="1">pSM135B_Rh02</plasmid>
    </source>
</reference>
<name>A0A7M3DLQ6_RHILE</name>
<accession>A0A7M3DLQ6</accession>
<sequence length="68" mass="7236">MEELALLHRQIGGGFSRLAAFSAISAGGGSDDHSHALHSLPPCPGLLMILPLGRLLYLSRSLPIDLFQ</sequence>
<evidence type="ECO:0000313" key="2">
    <source>
        <dbReference type="Proteomes" id="UP000292974"/>
    </source>
</evidence>
<protein>
    <submittedName>
        <fullName evidence="1">Uncharacterized protein</fullName>
    </submittedName>
</protein>
<dbReference type="Proteomes" id="UP000292974">
    <property type="component" value="Unassembled WGS sequence"/>
</dbReference>
<comment type="caution">
    <text evidence="1">The sequence shown here is derived from an EMBL/GenBank/DDBJ whole genome shotgun (WGS) entry which is preliminary data.</text>
</comment>
<evidence type="ECO:0000313" key="1">
    <source>
        <dbReference type="EMBL" id="TAY44058.1"/>
    </source>
</evidence>
<gene>
    <name evidence="1" type="ORF">ELH90_32825</name>
</gene>